<dbReference type="Proteomes" id="UP001629214">
    <property type="component" value="Unassembled WGS sequence"/>
</dbReference>
<dbReference type="InterPro" id="IPR051398">
    <property type="entry name" value="Polysacch_Deacetylase"/>
</dbReference>
<dbReference type="InterPro" id="IPR011330">
    <property type="entry name" value="Glyco_hydro/deAcase_b/a-brl"/>
</dbReference>
<evidence type="ECO:0000259" key="2">
    <source>
        <dbReference type="PROSITE" id="PS51677"/>
    </source>
</evidence>
<organism evidence="3 4">
    <name type="scientific">Herbaspirillum rhizosphaerae</name>
    <dbReference type="NCBI Taxonomy" id="346179"/>
    <lineage>
        <taxon>Bacteria</taxon>
        <taxon>Pseudomonadati</taxon>
        <taxon>Pseudomonadota</taxon>
        <taxon>Betaproteobacteria</taxon>
        <taxon>Burkholderiales</taxon>
        <taxon>Oxalobacteraceae</taxon>
        <taxon>Herbaspirillum</taxon>
    </lineage>
</organism>
<keyword evidence="1" id="KW-0732">Signal</keyword>
<dbReference type="RefSeq" id="WP_408165569.1">
    <property type="nucleotide sequence ID" value="NZ_JAQQFR010000002.1"/>
</dbReference>
<dbReference type="SUPFAM" id="SSF88713">
    <property type="entry name" value="Glycoside hydrolase/deacetylase"/>
    <property type="match status" value="1"/>
</dbReference>
<dbReference type="CDD" id="cd10967">
    <property type="entry name" value="CE4_GLA_like_6s"/>
    <property type="match status" value="1"/>
</dbReference>
<protein>
    <submittedName>
        <fullName evidence="3">Polysaccharide deacetylase family protein</fullName>
    </submittedName>
</protein>
<dbReference type="Gene3D" id="3.20.20.370">
    <property type="entry name" value="Glycoside hydrolase/deacetylase"/>
    <property type="match status" value="1"/>
</dbReference>
<evidence type="ECO:0000313" key="3">
    <source>
        <dbReference type="EMBL" id="MFL9877363.1"/>
    </source>
</evidence>
<dbReference type="PANTHER" id="PTHR34216">
    <property type="match status" value="1"/>
</dbReference>
<dbReference type="InterPro" id="IPR002509">
    <property type="entry name" value="NODB_dom"/>
</dbReference>
<comment type="caution">
    <text evidence="3">The sequence shown here is derived from an EMBL/GenBank/DDBJ whole genome shotgun (WGS) entry which is preliminary data.</text>
</comment>
<dbReference type="PROSITE" id="PS51677">
    <property type="entry name" value="NODB"/>
    <property type="match status" value="1"/>
</dbReference>
<gene>
    <name evidence="3" type="ORF">PQR63_03150</name>
</gene>
<name>A0ABW8Z537_9BURK</name>
<accession>A0ABW8Z537</accession>
<dbReference type="PANTHER" id="PTHR34216:SF11">
    <property type="entry name" value="CHITOOLIGOSACCHARIDE DEACETYLASE"/>
    <property type="match status" value="1"/>
</dbReference>
<keyword evidence="4" id="KW-1185">Reference proteome</keyword>
<dbReference type="EMBL" id="JAQQFR010000002">
    <property type="protein sequence ID" value="MFL9877363.1"/>
    <property type="molecule type" value="Genomic_DNA"/>
</dbReference>
<sequence>MSDSASKLALRISRRLSQHAFRNLLPLEAEAGVVSFTFDDAPASACEAGAHALEHNGVRGTFYVAGGLTGGMEEGKPCHSREHLQTLLANGHELGCHSYSHIRCDNLSADALEAELDRNAAFLAELGVDIAALNFAYPFGAYAYNAKRICSRRFRSSRVTGGGMHEHVADLNALKTHRLYDLPVDAENYETLLERTARSKGWLIVNTHDVETPPSRFGYTPDRLEHAIAAALAAGCKVLPVNAAIDYWESNSKLSSKRN</sequence>
<dbReference type="Pfam" id="PF01522">
    <property type="entry name" value="Polysacc_deac_1"/>
    <property type="match status" value="1"/>
</dbReference>
<evidence type="ECO:0000313" key="4">
    <source>
        <dbReference type="Proteomes" id="UP001629214"/>
    </source>
</evidence>
<reference evidence="3 4" key="1">
    <citation type="journal article" date="2024" name="Chem. Sci.">
        <title>Discovery of megapolipeptins by genome mining of a Burkholderiales bacteria collection.</title>
        <authorList>
            <person name="Paulo B.S."/>
            <person name="Recchia M.J.J."/>
            <person name="Lee S."/>
            <person name="Fergusson C.H."/>
            <person name="Romanowski S.B."/>
            <person name="Hernandez A."/>
            <person name="Krull N."/>
            <person name="Liu D.Y."/>
            <person name="Cavanagh H."/>
            <person name="Bos A."/>
            <person name="Gray C.A."/>
            <person name="Murphy B.T."/>
            <person name="Linington R.G."/>
            <person name="Eustaquio A.S."/>
        </authorList>
    </citation>
    <scope>NUCLEOTIDE SEQUENCE [LARGE SCALE GENOMIC DNA]</scope>
    <source>
        <strain evidence="3 4">RL21-008-BIB-B</strain>
    </source>
</reference>
<feature type="domain" description="NodB homology" evidence="2">
    <location>
        <begin position="32"/>
        <end position="259"/>
    </location>
</feature>
<proteinExistence type="predicted"/>
<evidence type="ECO:0000256" key="1">
    <source>
        <dbReference type="ARBA" id="ARBA00022729"/>
    </source>
</evidence>